<keyword evidence="1 12" id="KW-0489">Methyltransferase</keyword>
<evidence type="ECO:0000256" key="4">
    <source>
        <dbReference type="ARBA" id="ARBA00023015"/>
    </source>
</evidence>
<dbReference type="PANTHER" id="PTHR45838:SF4">
    <property type="entry name" value="HISTONE-LYSINE N-METHYLTRANSFERASE TRITHORAX"/>
    <property type="match status" value="1"/>
</dbReference>
<dbReference type="EMBL" id="GDHF01006015">
    <property type="protein sequence ID" value="JAI46299.1"/>
    <property type="molecule type" value="Transcribed_RNA"/>
</dbReference>
<evidence type="ECO:0000313" key="12">
    <source>
        <dbReference type="EMBL" id="JAI46299.1"/>
    </source>
</evidence>
<dbReference type="GO" id="GO:0003677">
    <property type="term" value="F:DNA binding"/>
    <property type="evidence" value="ECO:0007669"/>
    <property type="project" value="UniProtKB-KW"/>
</dbReference>
<dbReference type="GO" id="GO:0032259">
    <property type="term" value="P:methylation"/>
    <property type="evidence" value="ECO:0007669"/>
    <property type="project" value="UniProtKB-KW"/>
</dbReference>
<dbReference type="FunFam" id="2.170.270.10:FF:000004">
    <property type="entry name" value="Histone-lysine N-methyltransferase"/>
    <property type="match status" value="1"/>
</dbReference>
<evidence type="ECO:0000256" key="5">
    <source>
        <dbReference type="ARBA" id="ARBA00023117"/>
    </source>
</evidence>
<dbReference type="CDD" id="cd19170">
    <property type="entry name" value="SET_KMT2A_2B"/>
    <property type="match status" value="1"/>
</dbReference>
<evidence type="ECO:0000259" key="10">
    <source>
        <dbReference type="PROSITE" id="PS50280"/>
    </source>
</evidence>
<gene>
    <name evidence="12" type="primary">trx_2</name>
    <name evidence="12" type="ORF">c7_g1_i1</name>
</gene>
<protein>
    <submittedName>
        <fullName evidence="12">Histone-lysine N-methyltransferase trithorax</fullName>
    </submittedName>
</protein>
<feature type="compositionally biased region" description="Pro residues" evidence="9">
    <location>
        <begin position="400"/>
        <end position="409"/>
    </location>
</feature>
<dbReference type="InterPro" id="IPR047219">
    <property type="entry name" value="KMT2A_2B_SET"/>
</dbReference>
<dbReference type="SMART" id="SM00317">
    <property type="entry name" value="SET"/>
    <property type="match status" value="1"/>
</dbReference>
<keyword evidence="4" id="KW-0805">Transcription regulation</keyword>
<feature type="region of interest" description="Disordered" evidence="9">
    <location>
        <begin position="387"/>
        <end position="416"/>
    </location>
</feature>
<evidence type="ECO:0000256" key="2">
    <source>
        <dbReference type="ARBA" id="ARBA00022679"/>
    </source>
</evidence>
<keyword evidence="5" id="KW-0103">Bromodomain</keyword>
<feature type="domain" description="SET" evidence="10">
    <location>
        <begin position="623"/>
        <end position="739"/>
    </location>
</feature>
<proteinExistence type="predicted"/>
<feature type="domain" description="Post-SET" evidence="11">
    <location>
        <begin position="745"/>
        <end position="761"/>
    </location>
</feature>
<dbReference type="PROSITE" id="PS50280">
    <property type="entry name" value="SET"/>
    <property type="match status" value="1"/>
</dbReference>
<name>A0A0K8W5I0_BACLA</name>
<organism evidence="12">
    <name type="scientific">Bactrocera latifrons</name>
    <name type="common">Malaysian fruit fly</name>
    <name type="synonym">Chaetodacus latifrons</name>
    <dbReference type="NCBI Taxonomy" id="174628"/>
    <lineage>
        <taxon>Eukaryota</taxon>
        <taxon>Metazoa</taxon>
        <taxon>Ecdysozoa</taxon>
        <taxon>Arthropoda</taxon>
        <taxon>Hexapoda</taxon>
        <taxon>Insecta</taxon>
        <taxon>Pterygota</taxon>
        <taxon>Neoptera</taxon>
        <taxon>Endopterygota</taxon>
        <taxon>Diptera</taxon>
        <taxon>Brachycera</taxon>
        <taxon>Muscomorpha</taxon>
        <taxon>Tephritoidea</taxon>
        <taxon>Tephritidae</taxon>
        <taxon>Bactrocera</taxon>
        <taxon>Bactrocera</taxon>
    </lineage>
</organism>
<evidence type="ECO:0000256" key="1">
    <source>
        <dbReference type="ARBA" id="ARBA00022603"/>
    </source>
</evidence>
<feature type="compositionally biased region" description="Acidic residues" evidence="9">
    <location>
        <begin position="227"/>
        <end position="238"/>
    </location>
</feature>
<dbReference type="PROSITE" id="PS50868">
    <property type="entry name" value="POST_SET"/>
    <property type="match status" value="1"/>
</dbReference>
<reference evidence="12" key="1">
    <citation type="submission" date="2015-06" db="EMBL/GenBank/DDBJ databases">
        <authorList>
            <person name="Hoefler B.C."/>
            <person name="Straight P.D."/>
        </authorList>
    </citation>
    <scope>NUCLEOTIDE SEQUENCE</scope>
</reference>
<keyword evidence="6" id="KW-0238">DNA-binding</keyword>
<keyword evidence="2 12" id="KW-0808">Transferase</keyword>
<sequence>MGSRPTNRVLPMQQRQEHIVATTPPLQVKPPTGVMPKMSVMNAVDAKCYDSRNAVNSAKIYYEAEVKKDEQMLHMLHSPQHHHQHQQQQQQQQVMQMQLHEPHQETAIMMKSLSPEPHFVDDSIKCDLDLIETETTLSTTCQQLQEMVHNNLPRYTGTCLVANEKPKELTPTPEETYALNGHVDALAGSDICEHDGDCMDDMDDDEDDDEEDEDEDDDGFSLKMPTEDDDHDMSDSDEPAVKEKISKILDNLTNEDCADSLATATTAEATNIELNNVSYLSGGMPSVSAKMSADSMKYQNGMPNNYNTSVNADDNADVAAAATEYITQMAAKMSAHMPNGSLEVIGTNFDLPKLAPKLLPSMAMNNTNGNLSVARQCDEVERAGALAARTQEPLLTTRKPTPPPPPPPQRDPKKISGPHLLYEIQSEDGFTYKSSSIADIWEKVFEAVQVARRAHGLSPLPEGPLADMAGVQMMGLKTNALKYLIEQLPGVERCTKYTPKYHKRATTNTHTGTTNGGASTAAGNNAALLSATLAGSNIELNGSLDYASDPDELQENPYDSARCEPYATRSEYDMFSWLASRHRKQPIQVFVQPSDTELIPRRGTGSNLPMAMKYRTLKETYKDYVGVFRSHIHGRGLYCTKDIEAGEMVIEYAGELIRSTLTDKRERNYNSRGIGCYMFKIDDNLVVDATMRGNAARFINHSCEPNCYSKVVDILGHKHIIIFALRRIVQGEELTYDYKFPFEDEKIPCSCGSKRCRKYLN</sequence>
<dbReference type="SMART" id="SM00542">
    <property type="entry name" value="FYRC"/>
    <property type="match status" value="1"/>
</dbReference>
<keyword evidence="7" id="KW-0010">Activator</keyword>
<dbReference type="SUPFAM" id="SSF82199">
    <property type="entry name" value="SET domain"/>
    <property type="match status" value="1"/>
</dbReference>
<dbReference type="GO" id="GO:0042800">
    <property type="term" value="F:histone H3K4 methyltransferase activity"/>
    <property type="evidence" value="ECO:0007669"/>
    <property type="project" value="TreeGrafter"/>
</dbReference>
<dbReference type="SMART" id="SM00508">
    <property type="entry name" value="PostSET"/>
    <property type="match status" value="1"/>
</dbReference>
<dbReference type="InterPro" id="IPR003889">
    <property type="entry name" value="FYrich_C"/>
</dbReference>
<evidence type="ECO:0000256" key="9">
    <source>
        <dbReference type="SAM" id="MobiDB-lite"/>
    </source>
</evidence>
<evidence type="ECO:0000256" key="8">
    <source>
        <dbReference type="ARBA" id="ARBA00023163"/>
    </source>
</evidence>
<dbReference type="AlphaFoldDB" id="A0A0K8W5I0"/>
<dbReference type="OrthoDB" id="308383at2759"/>
<evidence type="ECO:0000256" key="3">
    <source>
        <dbReference type="ARBA" id="ARBA00022691"/>
    </source>
</evidence>
<dbReference type="Gene3D" id="3.30.160.360">
    <property type="match status" value="1"/>
</dbReference>
<dbReference type="Gene3D" id="2.170.270.10">
    <property type="entry name" value="SET domain"/>
    <property type="match status" value="1"/>
</dbReference>
<accession>A0A0K8W5I0</accession>
<dbReference type="Pfam" id="PF05965">
    <property type="entry name" value="FYRC"/>
    <property type="match status" value="1"/>
</dbReference>
<keyword evidence="8" id="KW-0804">Transcription</keyword>
<feature type="region of interest" description="Disordered" evidence="9">
    <location>
        <begin position="192"/>
        <end position="238"/>
    </location>
</feature>
<evidence type="ECO:0000259" key="11">
    <source>
        <dbReference type="PROSITE" id="PS50868"/>
    </source>
</evidence>
<dbReference type="GO" id="GO:0045893">
    <property type="term" value="P:positive regulation of DNA-templated transcription"/>
    <property type="evidence" value="ECO:0007669"/>
    <property type="project" value="TreeGrafter"/>
</dbReference>
<dbReference type="InterPro" id="IPR046341">
    <property type="entry name" value="SET_dom_sf"/>
</dbReference>
<feature type="compositionally biased region" description="Acidic residues" evidence="9">
    <location>
        <begin position="198"/>
        <end position="219"/>
    </location>
</feature>
<dbReference type="Pfam" id="PF00856">
    <property type="entry name" value="SET"/>
    <property type="match status" value="1"/>
</dbReference>
<dbReference type="InterPro" id="IPR003616">
    <property type="entry name" value="Post-SET_dom"/>
</dbReference>
<dbReference type="PROSITE" id="PS51543">
    <property type="entry name" value="FYRC"/>
    <property type="match status" value="1"/>
</dbReference>
<keyword evidence="3" id="KW-0949">S-adenosyl-L-methionine</keyword>
<evidence type="ECO:0000256" key="6">
    <source>
        <dbReference type="ARBA" id="ARBA00023125"/>
    </source>
</evidence>
<dbReference type="PANTHER" id="PTHR45838">
    <property type="entry name" value="HISTONE-LYSINE-N-METHYLTRANSFERASE 2 KMT2 FAMILY MEMBER"/>
    <property type="match status" value="1"/>
</dbReference>
<dbReference type="GO" id="GO:0035097">
    <property type="term" value="C:histone methyltransferase complex"/>
    <property type="evidence" value="ECO:0007669"/>
    <property type="project" value="TreeGrafter"/>
</dbReference>
<dbReference type="InterPro" id="IPR001214">
    <property type="entry name" value="SET_dom"/>
</dbReference>
<evidence type="ECO:0000256" key="7">
    <source>
        <dbReference type="ARBA" id="ARBA00023159"/>
    </source>
</evidence>